<accession>A0A0G4KPT6</accession>
<dbReference type="AlphaFoldDB" id="A0A0G4KPT6"/>
<protein>
    <submittedName>
        <fullName evidence="2">Uncharacterized protein</fullName>
    </submittedName>
</protein>
<organism evidence="2 3">
    <name type="scientific">Verticillium longisporum</name>
    <name type="common">Verticillium dahliae var. longisporum</name>
    <dbReference type="NCBI Taxonomy" id="100787"/>
    <lineage>
        <taxon>Eukaryota</taxon>
        <taxon>Fungi</taxon>
        <taxon>Dikarya</taxon>
        <taxon>Ascomycota</taxon>
        <taxon>Pezizomycotina</taxon>
        <taxon>Sordariomycetes</taxon>
        <taxon>Hypocreomycetidae</taxon>
        <taxon>Glomerellales</taxon>
        <taxon>Plectosphaerellaceae</taxon>
        <taxon>Verticillium</taxon>
    </lineage>
</organism>
<keyword evidence="3" id="KW-1185">Reference proteome</keyword>
<evidence type="ECO:0000313" key="3">
    <source>
        <dbReference type="Proteomes" id="UP000044602"/>
    </source>
</evidence>
<sequence length="365" mass="38566">MPSQANHHDSPCVEEREDYRSEAEKGQRTTETKSENESEPQTHLGPGAFGCGCAELIAGRPLGRTLCAVGSALDTTPIFKERAARLGSGGCRILALGEEASGAARARRRGSGAESGCGRSGGAGILGNWRLGRLLDLVLLIHVMILNVSERFLILGRNENLGRLSALEQAAGLDGRPSEGTAEMSLQCRLLVKAVVVIGELAEHLLATAKSHNHSVLTLKSFIHVLSAFSGYGHLALASAKARLGLCLRVGAVEGVLDAVVDLGHAVVRVGEDLDIVLDSLGGEALQRHARVLFRCTLLPGCRRSVVVNKQVAGHSLDTRGLRLGRCLPRGLHRRGQHAGATVKGCRSRFVLLLLVVAVGVSNAP</sequence>
<evidence type="ECO:0000313" key="2">
    <source>
        <dbReference type="EMBL" id="CRK11787.1"/>
    </source>
</evidence>
<evidence type="ECO:0000256" key="1">
    <source>
        <dbReference type="SAM" id="MobiDB-lite"/>
    </source>
</evidence>
<gene>
    <name evidence="2" type="ORF">BN1708_010301</name>
</gene>
<name>A0A0G4KPT6_VERLO</name>
<dbReference type="EMBL" id="CVQH01003224">
    <property type="protein sequence ID" value="CRK11787.1"/>
    <property type="molecule type" value="Genomic_DNA"/>
</dbReference>
<dbReference type="Proteomes" id="UP000044602">
    <property type="component" value="Unassembled WGS sequence"/>
</dbReference>
<feature type="compositionally biased region" description="Basic and acidic residues" evidence="1">
    <location>
        <begin position="1"/>
        <end position="36"/>
    </location>
</feature>
<reference evidence="2 3" key="1">
    <citation type="submission" date="2015-05" db="EMBL/GenBank/DDBJ databases">
        <authorList>
            <person name="Wang D.B."/>
            <person name="Wang M."/>
        </authorList>
    </citation>
    <scope>NUCLEOTIDE SEQUENCE [LARGE SCALE GENOMIC DNA]</scope>
    <source>
        <strain evidence="2">VL1</strain>
    </source>
</reference>
<feature type="region of interest" description="Disordered" evidence="1">
    <location>
        <begin position="1"/>
        <end position="44"/>
    </location>
</feature>
<proteinExistence type="predicted"/>